<feature type="domain" description="RRM" evidence="4">
    <location>
        <begin position="117"/>
        <end position="195"/>
    </location>
</feature>
<dbReference type="InterPro" id="IPR000504">
    <property type="entry name" value="RRM_dom"/>
</dbReference>
<dbReference type="PANTHER" id="PTHR23204">
    <property type="entry name" value="CLEAVAGE AND POLYADENYLATION SPECIFIC FACTOR"/>
    <property type="match status" value="1"/>
</dbReference>
<feature type="compositionally biased region" description="Polar residues" evidence="3">
    <location>
        <begin position="21"/>
        <end position="30"/>
    </location>
</feature>
<comment type="caution">
    <text evidence="5">The sequence shown here is derived from an EMBL/GenBank/DDBJ whole genome shotgun (WGS) entry which is preliminary data.</text>
</comment>
<accession>A0AAW1PXY9</accession>
<sequence length="281" mass="29702">MASFDDDFGDDEDFGLGDASTAAQQATNGDANIARRPSGVDDAEVDLYGDVAGGNTFQTEQGAEYDEMDDIYGSIGNTAQPQPSQQQQQQQPAQQPQQPAQASARPPPARKEQPQGTSLYVGNLQWWTTDAEIEALCSEFGLVSEVRFFEDKLTGKSKGYALVEMADVDTALQCKEGLNGRSINGKKCVVAFARTKDGAGARANGSAAGPSGGRGMGRGPAGPMAGGRGRGRGVEGDELMGMPGMGMGMPGMGMPGMGYQPPPPPRRPFGDDERDFKRMRH</sequence>
<feature type="compositionally biased region" description="Acidic residues" evidence="3">
    <location>
        <begin position="1"/>
        <end position="15"/>
    </location>
</feature>
<reference evidence="5 6" key="1">
    <citation type="journal article" date="2024" name="Nat. Commun.">
        <title>Phylogenomics reveals the evolutionary origins of lichenization in chlorophyte algae.</title>
        <authorList>
            <person name="Puginier C."/>
            <person name="Libourel C."/>
            <person name="Otte J."/>
            <person name="Skaloud P."/>
            <person name="Haon M."/>
            <person name="Grisel S."/>
            <person name="Petersen M."/>
            <person name="Berrin J.G."/>
            <person name="Delaux P.M."/>
            <person name="Dal Grande F."/>
            <person name="Keller J."/>
        </authorList>
    </citation>
    <scope>NUCLEOTIDE SEQUENCE [LARGE SCALE GENOMIC DNA]</scope>
    <source>
        <strain evidence="5 6">SAG 2043</strain>
    </source>
</reference>
<dbReference type="GO" id="GO:0003723">
    <property type="term" value="F:RNA binding"/>
    <property type="evidence" value="ECO:0007669"/>
    <property type="project" value="UniProtKB-UniRule"/>
</dbReference>
<feature type="region of interest" description="Disordered" evidence="3">
    <location>
        <begin position="200"/>
        <end position="235"/>
    </location>
</feature>
<feature type="region of interest" description="Disordered" evidence="3">
    <location>
        <begin position="256"/>
        <end position="281"/>
    </location>
</feature>
<dbReference type="GO" id="GO:0005634">
    <property type="term" value="C:nucleus"/>
    <property type="evidence" value="ECO:0007669"/>
    <property type="project" value="UniProtKB-SubCell"/>
</dbReference>
<keyword evidence="6" id="KW-1185">Reference proteome</keyword>
<proteinExistence type="inferred from homology"/>
<feature type="compositionally biased region" description="Gly residues" evidence="3">
    <location>
        <begin position="210"/>
        <end position="228"/>
    </location>
</feature>
<protein>
    <recommendedName>
        <fullName evidence="4">RRM domain-containing protein</fullName>
    </recommendedName>
</protein>
<gene>
    <name evidence="5" type="ORF">WJX72_011694</name>
</gene>
<feature type="compositionally biased region" description="Low complexity" evidence="3">
    <location>
        <begin position="200"/>
        <end position="209"/>
    </location>
</feature>
<evidence type="ECO:0000256" key="3">
    <source>
        <dbReference type="SAM" id="MobiDB-lite"/>
    </source>
</evidence>
<dbReference type="InterPro" id="IPR034772">
    <property type="entry name" value="CPSF6/7"/>
</dbReference>
<dbReference type="SMART" id="SM00360">
    <property type="entry name" value="RRM"/>
    <property type="match status" value="1"/>
</dbReference>
<evidence type="ECO:0000256" key="2">
    <source>
        <dbReference type="PROSITE-ProRule" id="PRU00176"/>
    </source>
</evidence>
<dbReference type="Proteomes" id="UP001489004">
    <property type="component" value="Unassembled WGS sequence"/>
</dbReference>
<evidence type="ECO:0000259" key="4">
    <source>
        <dbReference type="PROSITE" id="PS50102"/>
    </source>
</evidence>
<evidence type="ECO:0000313" key="6">
    <source>
        <dbReference type="Proteomes" id="UP001489004"/>
    </source>
</evidence>
<comment type="similarity">
    <text evidence="1">Belongs to the RRM CPSF6/7 family.</text>
</comment>
<name>A0AAW1PXY9_9CHLO</name>
<feature type="region of interest" description="Disordered" evidence="3">
    <location>
        <begin position="1"/>
        <end position="115"/>
    </location>
</feature>
<evidence type="ECO:0000313" key="5">
    <source>
        <dbReference type="EMBL" id="KAK9814803.1"/>
    </source>
</evidence>
<evidence type="ECO:0000256" key="1">
    <source>
        <dbReference type="ARBA" id="ARBA00006265"/>
    </source>
</evidence>
<organism evidence="5 6">
    <name type="scientific">[Myrmecia] bisecta</name>
    <dbReference type="NCBI Taxonomy" id="41462"/>
    <lineage>
        <taxon>Eukaryota</taxon>
        <taxon>Viridiplantae</taxon>
        <taxon>Chlorophyta</taxon>
        <taxon>core chlorophytes</taxon>
        <taxon>Trebouxiophyceae</taxon>
        <taxon>Trebouxiales</taxon>
        <taxon>Trebouxiaceae</taxon>
        <taxon>Myrmecia</taxon>
    </lineage>
</organism>
<dbReference type="AlphaFoldDB" id="A0AAW1PXY9"/>
<dbReference type="Gene3D" id="3.30.70.330">
    <property type="match status" value="1"/>
</dbReference>
<feature type="compositionally biased region" description="Low complexity" evidence="3">
    <location>
        <begin position="79"/>
        <end position="104"/>
    </location>
</feature>
<dbReference type="GO" id="GO:0006397">
    <property type="term" value="P:mRNA processing"/>
    <property type="evidence" value="ECO:0007669"/>
    <property type="project" value="UniProtKB-KW"/>
</dbReference>
<dbReference type="InterPro" id="IPR012677">
    <property type="entry name" value="Nucleotide-bd_a/b_plait_sf"/>
</dbReference>
<dbReference type="InterPro" id="IPR035979">
    <property type="entry name" value="RBD_domain_sf"/>
</dbReference>
<dbReference type="PROSITE" id="PS50102">
    <property type="entry name" value="RRM"/>
    <property type="match status" value="1"/>
</dbReference>
<feature type="compositionally biased region" description="Basic and acidic residues" evidence="3">
    <location>
        <begin position="268"/>
        <end position="281"/>
    </location>
</feature>
<dbReference type="SUPFAM" id="SSF54928">
    <property type="entry name" value="RNA-binding domain, RBD"/>
    <property type="match status" value="1"/>
</dbReference>
<keyword evidence="2" id="KW-0694">RNA-binding</keyword>
<dbReference type="CDD" id="cd12372">
    <property type="entry name" value="RRM_CFIm68_CFIm59"/>
    <property type="match status" value="1"/>
</dbReference>
<dbReference type="Pfam" id="PF00076">
    <property type="entry name" value="RRM_1"/>
    <property type="match status" value="1"/>
</dbReference>
<dbReference type="EMBL" id="JALJOR010000007">
    <property type="protein sequence ID" value="KAK9814803.1"/>
    <property type="molecule type" value="Genomic_DNA"/>
</dbReference>